<dbReference type="InterPro" id="IPR051609">
    <property type="entry name" value="NmrA/Isoflavone_reductase-like"/>
</dbReference>
<dbReference type="PANTHER" id="PTHR47706">
    <property type="entry name" value="NMRA-LIKE FAMILY PROTEIN"/>
    <property type="match status" value="1"/>
</dbReference>
<keyword evidence="5" id="KW-1185">Reference proteome</keyword>
<dbReference type="PANTHER" id="PTHR47706:SF1">
    <property type="entry name" value="CIPA-LIKE, PUTATIVE (AFU_ORTHOLOGUE AFUA_1G12460)-RELATED"/>
    <property type="match status" value="1"/>
</dbReference>
<dbReference type="SUPFAM" id="SSF51735">
    <property type="entry name" value="NAD(P)-binding Rossmann-fold domains"/>
    <property type="match status" value="1"/>
</dbReference>
<proteinExistence type="predicted"/>
<keyword evidence="1" id="KW-0521">NADP</keyword>
<dbReference type="GO" id="GO:0016491">
    <property type="term" value="F:oxidoreductase activity"/>
    <property type="evidence" value="ECO:0007669"/>
    <property type="project" value="UniProtKB-KW"/>
</dbReference>
<dbReference type="OrthoDB" id="419598at2759"/>
<dbReference type="Proteomes" id="UP000308671">
    <property type="component" value="Unassembled WGS sequence"/>
</dbReference>
<dbReference type="InterPro" id="IPR036291">
    <property type="entry name" value="NAD(P)-bd_dom_sf"/>
</dbReference>
<organism evidence="4 5">
    <name type="scientific">Botrytis galanthina</name>
    <dbReference type="NCBI Taxonomy" id="278940"/>
    <lineage>
        <taxon>Eukaryota</taxon>
        <taxon>Fungi</taxon>
        <taxon>Dikarya</taxon>
        <taxon>Ascomycota</taxon>
        <taxon>Pezizomycotina</taxon>
        <taxon>Leotiomycetes</taxon>
        <taxon>Helotiales</taxon>
        <taxon>Sclerotiniaceae</taxon>
        <taxon>Botrytis</taxon>
    </lineage>
</organism>
<evidence type="ECO:0000313" key="4">
    <source>
        <dbReference type="EMBL" id="THV48044.1"/>
    </source>
</evidence>
<reference evidence="4 5" key="1">
    <citation type="submission" date="2017-12" db="EMBL/GenBank/DDBJ databases">
        <title>Comparative genomics of Botrytis spp.</title>
        <authorList>
            <person name="Valero-Jimenez C.A."/>
            <person name="Tapia P."/>
            <person name="Veloso J."/>
            <person name="Silva-Moreno E."/>
            <person name="Staats M."/>
            <person name="Valdes J.H."/>
            <person name="Van Kan J.A.L."/>
        </authorList>
    </citation>
    <scope>NUCLEOTIDE SEQUENCE [LARGE SCALE GENOMIC DNA]</scope>
    <source>
        <strain evidence="4 5">MUCL435</strain>
    </source>
</reference>
<dbReference type="AlphaFoldDB" id="A0A4S8R4E8"/>
<evidence type="ECO:0000256" key="1">
    <source>
        <dbReference type="ARBA" id="ARBA00022857"/>
    </source>
</evidence>
<feature type="domain" description="NmrA-like" evidence="3">
    <location>
        <begin position="2"/>
        <end position="226"/>
    </location>
</feature>
<name>A0A4S8R4E8_9HELO</name>
<evidence type="ECO:0000313" key="5">
    <source>
        <dbReference type="Proteomes" id="UP000308671"/>
    </source>
</evidence>
<keyword evidence="2" id="KW-0560">Oxidoreductase</keyword>
<dbReference type="Pfam" id="PF05368">
    <property type="entry name" value="NmrA"/>
    <property type="match status" value="1"/>
</dbReference>
<dbReference type="Gene3D" id="3.90.25.10">
    <property type="entry name" value="UDP-galactose 4-epimerase, domain 1"/>
    <property type="match status" value="1"/>
</dbReference>
<protein>
    <recommendedName>
        <fullName evidence="3">NmrA-like domain-containing protein</fullName>
    </recommendedName>
</protein>
<sequence length="309" mass="33767">MSSFVAVAGAAGDLGSQIALDLRRRNVVVKALVRPGTAASRTQKLQDAGVDIVEVDMNDVPAIKKVVSGATTVVSALQGLREVMLGVQGRLLEASVAADVQRFIPSDYSLDFTKCTPGSNRNLDLRREFHTKLDASGIRWTSVLNGCFMELLISGQMPVINDRWHRIFYFGSADRKLDYTTIPDVAAYTAAVAADPNPTPKFLRIAGSQANANELAAIVTKVRGEDYKPMYTGSLGFLRAFISILKFVIGGEETKVLPPWQGMQYLENMVSGKGKLDPIDNDRYPDLKWTTIEKALALADAEKKKKKSL</sequence>
<evidence type="ECO:0000256" key="2">
    <source>
        <dbReference type="ARBA" id="ARBA00023002"/>
    </source>
</evidence>
<evidence type="ECO:0000259" key="3">
    <source>
        <dbReference type="Pfam" id="PF05368"/>
    </source>
</evidence>
<dbReference type="Gene3D" id="3.40.50.720">
    <property type="entry name" value="NAD(P)-binding Rossmann-like Domain"/>
    <property type="match status" value="1"/>
</dbReference>
<dbReference type="EMBL" id="PQXL01000271">
    <property type="protein sequence ID" value="THV48044.1"/>
    <property type="molecule type" value="Genomic_DNA"/>
</dbReference>
<gene>
    <name evidence="4" type="ORF">BGAL_0271g00100</name>
</gene>
<accession>A0A4S8R4E8</accession>
<comment type="caution">
    <text evidence="4">The sequence shown here is derived from an EMBL/GenBank/DDBJ whole genome shotgun (WGS) entry which is preliminary data.</text>
</comment>
<dbReference type="InterPro" id="IPR008030">
    <property type="entry name" value="NmrA-like"/>
</dbReference>